<gene>
    <name evidence="1" type="ORF">NYG90_00270</name>
</gene>
<accession>A0ACC6FPI2</accession>
<protein>
    <submittedName>
        <fullName evidence="1">Uncharacterized protein</fullName>
    </submittedName>
</protein>
<organism evidence="1 2">
    <name type="scientific">Helicobacter zhangjianzhongii</name>
    <dbReference type="NCBI Taxonomy" id="2974574"/>
    <lineage>
        <taxon>Bacteria</taxon>
        <taxon>Pseudomonadati</taxon>
        <taxon>Campylobacterota</taxon>
        <taxon>Epsilonproteobacteria</taxon>
        <taxon>Campylobacterales</taxon>
        <taxon>Helicobacteraceae</taxon>
        <taxon>Helicobacter</taxon>
    </lineage>
</organism>
<evidence type="ECO:0000313" key="1">
    <source>
        <dbReference type="EMBL" id="MDL0081130.1"/>
    </source>
</evidence>
<comment type="caution">
    <text evidence="1">The sequence shown here is derived from an EMBL/GenBank/DDBJ whole genome shotgun (WGS) entry which is preliminary data.</text>
</comment>
<dbReference type="Proteomes" id="UP001173802">
    <property type="component" value="Unassembled WGS sequence"/>
</dbReference>
<sequence>MGNHSGDLANFGVTADLMSSSTPKFAKSPTSNTAIPRIPEKITKLQMCFEPSN</sequence>
<keyword evidence="2" id="KW-1185">Reference proteome</keyword>
<evidence type="ECO:0000313" key="2">
    <source>
        <dbReference type="Proteomes" id="UP001173802"/>
    </source>
</evidence>
<dbReference type="EMBL" id="JANURN010000001">
    <property type="protein sequence ID" value="MDL0081130.1"/>
    <property type="molecule type" value="Genomic_DNA"/>
</dbReference>
<name>A0ACC6FPI2_9HELI</name>
<proteinExistence type="predicted"/>
<reference evidence="1 2" key="1">
    <citation type="journal article" date="2023" name="Microorganisms">
        <title>Isolation and Genomic Characteristics of Cat-Borne Campylobacter felis sp. nov. and Sheep-Borne Campylobacter ovis sp. nov.</title>
        <authorList>
            <person name="Wang H."/>
            <person name="Li Y."/>
            <person name="Gu Y."/>
            <person name="Zhou G."/>
            <person name="Chen X."/>
            <person name="Zhang X."/>
            <person name="Shao Z."/>
            <person name="Zhang J."/>
            <person name="Zhang M."/>
        </authorList>
    </citation>
    <scope>NUCLEOTIDE SEQUENCE [LARGE SCALE GENOMIC DNA]</scope>
    <source>
        <strain evidence="1 2">XJK30-2</strain>
    </source>
</reference>